<dbReference type="GO" id="GO:0006457">
    <property type="term" value="P:protein folding"/>
    <property type="evidence" value="ECO:0007669"/>
    <property type="project" value="InterPro"/>
</dbReference>
<dbReference type="Gene3D" id="1.10.287.110">
    <property type="entry name" value="DnaJ domain"/>
    <property type="match status" value="1"/>
</dbReference>
<dbReference type="Pfam" id="PF00226">
    <property type="entry name" value="DnaJ"/>
    <property type="match status" value="1"/>
</dbReference>
<dbReference type="CDD" id="cd06257">
    <property type="entry name" value="DnaJ"/>
    <property type="match status" value="1"/>
</dbReference>
<accession>A0A835Z5S2</accession>
<reference evidence="2" key="1">
    <citation type="submission" date="2021-02" db="EMBL/GenBank/DDBJ databases">
        <title>First Annotated Genome of the Yellow-green Alga Tribonema minus.</title>
        <authorList>
            <person name="Mahan K.M."/>
        </authorList>
    </citation>
    <scope>NUCLEOTIDE SEQUENCE</scope>
    <source>
        <strain evidence="2">UTEX B ZZ1240</strain>
    </source>
</reference>
<dbReference type="InterPro" id="IPR002939">
    <property type="entry name" value="DnaJ_C"/>
</dbReference>
<dbReference type="SUPFAM" id="SSF46565">
    <property type="entry name" value="Chaperone J-domain"/>
    <property type="match status" value="1"/>
</dbReference>
<dbReference type="CDD" id="cd10747">
    <property type="entry name" value="DnaJ_C"/>
    <property type="match status" value="1"/>
</dbReference>
<dbReference type="InterPro" id="IPR008971">
    <property type="entry name" value="HSP40/DnaJ_pept-bd"/>
</dbReference>
<name>A0A835Z5S2_9STRA</name>
<feature type="domain" description="J" evidence="1">
    <location>
        <begin position="12"/>
        <end position="74"/>
    </location>
</feature>
<sequence>MGSDRGPVDNQGYYDCLGVSKGADDNAIKKAYRRLAVKLHPDKEGGDPERFKELGEAYAVLSDPDKRRTYDQYGKAALDGSGGGSAPQSTDFAEDIFSALFGGGGGRRRGGAGGAGGGFRSAPRAPDATYELEVPLADLYSGATRRVRVWTQKVGGGGGAPVRAPKDVDIVIERGMRAGAAVVLKGEQDPGIPGIAPGDLVFVLREAPPDANGGGFTRVGDHLVVDVELTLAEALLGFCRPLCHLDGTTIKVRG</sequence>
<dbReference type="Gene3D" id="2.60.260.20">
    <property type="entry name" value="Urease metallochaperone UreE, N-terminal domain"/>
    <property type="match status" value="2"/>
</dbReference>
<feature type="non-terminal residue" evidence="2">
    <location>
        <position position="254"/>
    </location>
</feature>
<dbReference type="PRINTS" id="PR00625">
    <property type="entry name" value="JDOMAIN"/>
</dbReference>
<dbReference type="GO" id="GO:0030544">
    <property type="term" value="F:Hsp70 protein binding"/>
    <property type="evidence" value="ECO:0007669"/>
    <property type="project" value="InterPro"/>
</dbReference>
<proteinExistence type="predicted"/>
<evidence type="ECO:0000313" key="2">
    <source>
        <dbReference type="EMBL" id="KAG5182733.1"/>
    </source>
</evidence>
<dbReference type="SMART" id="SM00271">
    <property type="entry name" value="DnaJ"/>
    <property type="match status" value="1"/>
</dbReference>
<keyword evidence="3" id="KW-1185">Reference proteome</keyword>
<dbReference type="InterPro" id="IPR001623">
    <property type="entry name" value="DnaJ_domain"/>
</dbReference>
<dbReference type="InterPro" id="IPR018253">
    <property type="entry name" value="DnaJ_domain_CS"/>
</dbReference>
<dbReference type="PROSITE" id="PS50076">
    <property type="entry name" value="DNAJ_2"/>
    <property type="match status" value="1"/>
</dbReference>
<dbReference type="PANTHER" id="PTHR43888">
    <property type="entry name" value="DNAJ-LIKE-2, ISOFORM A-RELATED"/>
    <property type="match status" value="1"/>
</dbReference>
<comment type="caution">
    <text evidence="2">The sequence shown here is derived from an EMBL/GenBank/DDBJ whole genome shotgun (WGS) entry which is preliminary data.</text>
</comment>
<gene>
    <name evidence="2" type="ORF">JKP88DRAFT_199152</name>
</gene>
<dbReference type="InterPro" id="IPR036869">
    <property type="entry name" value="J_dom_sf"/>
</dbReference>
<dbReference type="PROSITE" id="PS00636">
    <property type="entry name" value="DNAJ_1"/>
    <property type="match status" value="1"/>
</dbReference>
<protein>
    <submittedName>
        <fullName evidence="2">Putative molecular chaperone</fullName>
    </submittedName>
</protein>
<organism evidence="2 3">
    <name type="scientific">Tribonema minus</name>
    <dbReference type="NCBI Taxonomy" id="303371"/>
    <lineage>
        <taxon>Eukaryota</taxon>
        <taxon>Sar</taxon>
        <taxon>Stramenopiles</taxon>
        <taxon>Ochrophyta</taxon>
        <taxon>PX clade</taxon>
        <taxon>Xanthophyceae</taxon>
        <taxon>Tribonematales</taxon>
        <taxon>Tribonemataceae</taxon>
        <taxon>Tribonema</taxon>
    </lineage>
</organism>
<dbReference type="Proteomes" id="UP000664859">
    <property type="component" value="Unassembled WGS sequence"/>
</dbReference>
<dbReference type="GO" id="GO:0051082">
    <property type="term" value="F:unfolded protein binding"/>
    <property type="evidence" value="ECO:0007669"/>
    <property type="project" value="InterPro"/>
</dbReference>
<dbReference type="EMBL" id="JAFCMP010000224">
    <property type="protein sequence ID" value="KAG5182733.1"/>
    <property type="molecule type" value="Genomic_DNA"/>
</dbReference>
<dbReference type="AlphaFoldDB" id="A0A835Z5S2"/>
<dbReference type="SUPFAM" id="SSF49493">
    <property type="entry name" value="HSP40/DnaJ peptide-binding domain"/>
    <property type="match status" value="2"/>
</dbReference>
<dbReference type="InterPro" id="IPR044713">
    <property type="entry name" value="DNJA1/2-like"/>
</dbReference>
<evidence type="ECO:0000259" key="1">
    <source>
        <dbReference type="PROSITE" id="PS50076"/>
    </source>
</evidence>
<evidence type="ECO:0000313" key="3">
    <source>
        <dbReference type="Proteomes" id="UP000664859"/>
    </source>
</evidence>
<dbReference type="OrthoDB" id="550424at2759"/>
<dbReference type="Pfam" id="PF01556">
    <property type="entry name" value="DnaJ_C"/>
    <property type="match status" value="1"/>
</dbReference>